<proteinExistence type="predicted"/>
<accession>A0A448SAE9</accession>
<protein>
    <submittedName>
        <fullName evidence="1">Uncharacterized protein</fullName>
    </submittedName>
</protein>
<reference evidence="1 2" key="1">
    <citation type="submission" date="2018-12" db="EMBL/GenBank/DDBJ databases">
        <authorList>
            <consortium name="Pathogen Informatics"/>
        </authorList>
    </citation>
    <scope>NUCLEOTIDE SEQUENCE [LARGE SCALE GENOMIC DNA]</scope>
    <source>
        <strain evidence="1 2">NCTC13193</strain>
    </source>
</reference>
<sequence>MVGENGEVYISGVSNDSTLKAMDAAGRQCFFSLKGQNVSLSFTSSTVCKTQ</sequence>
<dbReference type="InterPro" id="IPR043142">
    <property type="entry name" value="PapC-like_C_sf"/>
</dbReference>
<gene>
    <name evidence="1" type="ORF">NCTC13193_01213</name>
</gene>
<dbReference type="Gene3D" id="2.60.40.2070">
    <property type="match status" value="1"/>
</dbReference>
<organism evidence="1 2">
    <name type="scientific">Serratia fonticola</name>
    <dbReference type="NCBI Taxonomy" id="47917"/>
    <lineage>
        <taxon>Bacteria</taxon>
        <taxon>Pseudomonadati</taxon>
        <taxon>Pseudomonadota</taxon>
        <taxon>Gammaproteobacteria</taxon>
        <taxon>Enterobacterales</taxon>
        <taxon>Yersiniaceae</taxon>
        <taxon>Serratia</taxon>
    </lineage>
</organism>
<evidence type="ECO:0000313" key="1">
    <source>
        <dbReference type="EMBL" id="VEI64646.1"/>
    </source>
</evidence>
<dbReference type="EMBL" id="LR134492">
    <property type="protein sequence ID" value="VEI64646.1"/>
    <property type="molecule type" value="Genomic_DNA"/>
</dbReference>
<name>A0A448SAE9_SERFO</name>
<dbReference type="Proteomes" id="UP000270487">
    <property type="component" value="Chromosome"/>
</dbReference>
<evidence type="ECO:0000313" key="2">
    <source>
        <dbReference type="Proteomes" id="UP000270487"/>
    </source>
</evidence>
<dbReference type="AlphaFoldDB" id="A0A448SAE9"/>